<gene>
    <name evidence="1" type="ORF">MLD38_003057</name>
</gene>
<evidence type="ECO:0000313" key="2">
    <source>
        <dbReference type="Proteomes" id="UP001057402"/>
    </source>
</evidence>
<evidence type="ECO:0000313" key="1">
    <source>
        <dbReference type="EMBL" id="KAI4384980.1"/>
    </source>
</evidence>
<organism evidence="1 2">
    <name type="scientific">Melastoma candidum</name>
    <dbReference type="NCBI Taxonomy" id="119954"/>
    <lineage>
        <taxon>Eukaryota</taxon>
        <taxon>Viridiplantae</taxon>
        <taxon>Streptophyta</taxon>
        <taxon>Embryophyta</taxon>
        <taxon>Tracheophyta</taxon>
        <taxon>Spermatophyta</taxon>
        <taxon>Magnoliopsida</taxon>
        <taxon>eudicotyledons</taxon>
        <taxon>Gunneridae</taxon>
        <taxon>Pentapetalae</taxon>
        <taxon>rosids</taxon>
        <taxon>malvids</taxon>
        <taxon>Myrtales</taxon>
        <taxon>Melastomataceae</taxon>
        <taxon>Melastomatoideae</taxon>
        <taxon>Melastomateae</taxon>
        <taxon>Melastoma</taxon>
    </lineage>
</organism>
<dbReference type="Proteomes" id="UP001057402">
    <property type="component" value="Chromosome 2"/>
</dbReference>
<reference evidence="2" key="1">
    <citation type="journal article" date="2023" name="Front. Plant Sci.">
        <title>Chromosomal-level genome assembly of Melastoma candidum provides insights into trichome evolution.</title>
        <authorList>
            <person name="Zhong Y."/>
            <person name="Wu W."/>
            <person name="Sun C."/>
            <person name="Zou P."/>
            <person name="Liu Y."/>
            <person name="Dai S."/>
            <person name="Zhou R."/>
        </authorList>
    </citation>
    <scope>NUCLEOTIDE SEQUENCE [LARGE SCALE GENOMIC DNA]</scope>
</reference>
<sequence length="103" mass="11259">MKLAVEILTGALFFVEVAEDCTAAGLKDEIAAQEDLPRKRLILFLDDGHSGRPLMFGEDEVPLVELGFGNGSHVYLFLTPIEDENSPQGKTSHDTSVKDGDRI</sequence>
<name>A0ACB9S202_9MYRT</name>
<proteinExistence type="predicted"/>
<dbReference type="EMBL" id="CM042881">
    <property type="protein sequence ID" value="KAI4384980.1"/>
    <property type="molecule type" value="Genomic_DNA"/>
</dbReference>
<keyword evidence="2" id="KW-1185">Reference proteome</keyword>
<comment type="caution">
    <text evidence="1">The sequence shown here is derived from an EMBL/GenBank/DDBJ whole genome shotgun (WGS) entry which is preliminary data.</text>
</comment>
<accession>A0ACB9S202</accession>
<protein>
    <submittedName>
        <fullName evidence="1">Uncharacterized protein</fullName>
    </submittedName>
</protein>